<evidence type="ECO:0000256" key="6">
    <source>
        <dbReference type="ARBA" id="ARBA00022777"/>
    </source>
</evidence>
<evidence type="ECO:0000256" key="2">
    <source>
        <dbReference type="ARBA" id="ARBA00012513"/>
    </source>
</evidence>
<accession>A0A8C9TGW5</accession>
<evidence type="ECO:0000256" key="3">
    <source>
        <dbReference type="ARBA" id="ARBA00022527"/>
    </source>
</evidence>
<dbReference type="Pfam" id="PF00069">
    <property type="entry name" value="Pkinase"/>
    <property type="match status" value="1"/>
</dbReference>
<evidence type="ECO:0000256" key="8">
    <source>
        <dbReference type="ARBA" id="ARBA00047899"/>
    </source>
</evidence>
<dbReference type="GO" id="GO:0004674">
    <property type="term" value="F:protein serine/threonine kinase activity"/>
    <property type="evidence" value="ECO:0007669"/>
    <property type="project" value="UniProtKB-KW"/>
</dbReference>
<dbReference type="InterPro" id="IPR051138">
    <property type="entry name" value="PIM_Ser/Thr_kinase"/>
</dbReference>
<dbReference type="InterPro" id="IPR008271">
    <property type="entry name" value="Ser/Thr_kinase_AS"/>
</dbReference>
<dbReference type="InterPro" id="IPR011009">
    <property type="entry name" value="Kinase-like_dom_sf"/>
</dbReference>
<evidence type="ECO:0000256" key="10">
    <source>
        <dbReference type="PROSITE-ProRule" id="PRU10141"/>
    </source>
</evidence>
<dbReference type="EC" id="2.7.11.1" evidence="2"/>
<evidence type="ECO:0000256" key="7">
    <source>
        <dbReference type="ARBA" id="ARBA00022840"/>
    </source>
</evidence>
<comment type="similarity">
    <text evidence="1">Belongs to the protein kinase superfamily. CAMK Ser/Thr protein kinase family. PIM subfamily.</text>
</comment>
<dbReference type="GO" id="GO:0005737">
    <property type="term" value="C:cytoplasm"/>
    <property type="evidence" value="ECO:0007669"/>
    <property type="project" value="TreeGrafter"/>
</dbReference>
<keyword evidence="7 10" id="KW-0067">ATP-binding</keyword>
<keyword evidence="4" id="KW-0808">Transferase</keyword>
<dbReference type="GeneTree" id="ENSGT00950000182996"/>
<dbReference type="PANTHER" id="PTHR22984">
    <property type="entry name" value="SERINE/THREONINE-PROTEIN KINASE PIM"/>
    <property type="match status" value="1"/>
</dbReference>
<comment type="catalytic activity">
    <reaction evidence="9">
        <text>L-seryl-[protein] + ATP = O-phospho-L-seryl-[protein] + ADP + H(+)</text>
        <dbReference type="Rhea" id="RHEA:17989"/>
        <dbReference type="Rhea" id="RHEA-COMP:9863"/>
        <dbReference type="Rhea" id="RHEA-COMP:11604"/>
        <dbReference type="ChEBI" id="CHEBI:15378"/>
        <dbReference type="ChEBI" id="CHEBI:29999"/>
        <dbReference type="ChEBI" id="CHEBI:30616"/>
        <dbReference type="ChEBI" id="CHEBI:83421"/>
        <dbReference type="ChEBI" id="CHEBI:456216"/>
        <dbReference type="EC" id="2.7.11.1"/>
    </reaction>
</comment>
<dbReference type="KEGG" id="sfm:108926689"/>
<dbReference type="PROSITE" id="PS00107">
    <property type="entry name" value="PROTEIN_KINASE_ATP"/>
    <property type="match status" value="1"/>
</dbReference>
<dbReference type="Gene3D" id="3.30.200.20">
    <property type="entry name" value="Phosphorylase Kinase, domain 1"/>
    <property type="match status" value="1"/>
</dbReference>
<sequence length="344" mass="38986">MMSFALNPDANIHLFPVAALEQMSLKRSHKRPASLHDARVPHVRRRRRSSEWLRACLGEDEPREKSFKGSYSQGPSGHLEELFVQGELLGKGGNGCIFAGFRKTDGLPVAIKYVLKSRANVVMDADGPLPLEVALMKRVNAAPACPYILQLIDWFDLPTEYALVLERPHPCQDLSGFCKAQGGVLSEELAHYVLLQVVVALWHCQDRGVVHRDIKPSNLLIKTDTLQVKLIDFSCGKLLKDSPFEDFAGSLSYLPPEWFHDMKYLAGPATVWSLGVTLFQLVCGCWPFQRRKKTVHGRFKFPHWVSADCKRLIRWCLTPSVVYRPTLEKIALHPWFRDICLCIL</sequence>
<keyword evidence="14" id="KW-1185">Reference proteome</keyword>
<dbReference type="OrthoDB" id="8596411at2759"/>
<dbReference type="Ensembl" id="ENSSFOT00015073004.1">
    <property type="protein sequence ID" value="ENSSFOP00015052514.1"/>
    <property type="gene ID" value="ENSSFOG00015029792.1"/>
</dbReference>
<proteinExistence type="inferred from homology"/>
<dbReference type="InterPro" id="IPR000719">
    <property type="entry name" value="Prot_kinase_dom"/>
</dbReference>
<organism evidence="13 14">
    <name type="scientific">Scleropages formosus</name>
    <name type="common">Asian bonytongue</name>
    <name type="synonym">Osteoglossum formosum</name>
    <dbReference type="NCBI Taxonomy" id="113540"/>
    <lineage>
        <taxon>Eukaryota</taxon>
        <taxon>Metazoa</taxon>
        <taxon>Chordata</taxon>
        <taxon>Craniata</taxon>
        <taxon>Vertebrata</taxon>
        <taxon>Euteleostomi</taxon>
        <taxon>Actinopterygii</taxon>
        <taxon>Neopterygii</taxon>
        <taxon>Teleostei</taxon>
        <taxon>Osteoglossocephala</taxon>
        <taxon>Osteoglossomorpha</taxon>
        <taxon>Osteoglossiformes</taxon>
        <taxon>Osteoglossidae</taxon>
        <taxon>Scleropages</taxon>
    </lineage>
</organism>
<reference evidence="13" key="3">
    <citation type="submission" date="2025-09" db="UniProtKB">
        <authorList>
            <consortium name="Ensembl"/>
        </authorList>
    </citation>
    <scope>IDENTIFICATION</scope>
</reference>
<protein>
    <recommendedName>
        <fullName evidence="2">non-specific serine/threonine protein kinase</fullName>
        <ecNumber evidence="2">2.7.11.1</ecNumber>
    </recommendedName>
</protein>
<dbReference type="RefSeq" id="XP_018595075.2">
    <property type="nucleotide sequence ID" value="XM_018739559.2"/>
</dbReference>
<evidence type="ECO:0000256" key="5">
    <source>
        <dbReference type="ARBA" id="ARBA00022741"/>
    </source>
</evidence>
<keyword evidence="3 11" id="KW-0723">Serine/threonine-protein kinase</keyword>
<comment type="catalytic activity">
    <reaction evidence="8">
        <text>L-threonyl-[protein] + ATP = O-phospho-L-threonyl-[protein] + ADP + H(+)</text>
        <dbReference type="Rhea" id="RHEA:46608"/>
        <dbReference type="Rhea" id="RHEA-COMP:11060"/>
        <dbReference type="Rhea" id="RHEA-COMP:11605"/>
        <dbReference type="ChEBI" id="CHEBI:15378"/>
        <dbReference type="ChEBI" id="CHEBI:30013"/>
        <dbReference type="ChEBI" id="CHEBI:30616"/>
        <dbReference type="ChEBI" id="CHEBI:61977"/>
        <dbReference type="ChEBI" id="CHEBI:456216"/>
        <dbReference type="EC" id="2.7.11.1"/>
    </reaction>
</comment>
<name>A0A8C9TGW5_SCLFO</name>
<dbReference type="Gene3D" id="1.10.510.10">
    <property type="entry name" value="Transferase(Phosphotransferase) domain 1"/>
    <property type="match status" value="1"/>
</dbReference>
<evidence type="ECO:0000259" key="12">
    <source>
        <dbReference type="PROSITE" id="PS50011"/>
    </source>
</evidence>
<evidence type="ECO:0000256" key="4">
    <source>
        <dbReference type="ARBA" id="ARBA00022679"/>
    </source>
</evidence>
<dbReference type="GO" id="GO:0043066">
    <property type="term" value="P:negative regulation of apoptotic process"/>
    <property type="evidence" value="ECO:0007669"/>
    <property type="project" value="TreeGrafter"/>
</dbReference>
<evidence type="ECO:0000313" key="14">
    <source>
        <dbReference type="Proteomes" id="UP000694397"/>
    </source>
</evidence>
<dbReference type="PANTHER" id="PTHR22984:SF11">
    <property type="entry name" value="AURORA KINASE-RELATED"/>
    <property type="match status" value="1"/>
</dbReference>
<feature type="binding site" evidence="10">
    <location>
        <position position="116"/>
    </location>
    <ligand>
        <name>ATP</name>
        <dbReference type="ChEBI" id="CHEBI:30616"/>
    </ligand>
</feature>
<dbReference type="GeneID" id="108926689"/>
<dbReference type="GO" id="GO:0005524">
    <property type="term" value="F:ATP binding"/>
    <property type="evidence" value="ECO:0007669"/>
    <property type="project" value="UniProtKB-UniRule"/>
</dbReference>
<evidence type="ECO:0000313" key="13">
    <source>
        <dbReference type="Ensembl" id="ENSSFOP00015052514.1"/>
    </source>
</evidence>
<keyword evidence="5 10" id="KW-0547">Nucleotide-binding</keyword>
<dbReference type="InterPro" id="IPR017441">
    <property type="entry name" value="Protein_kinase_ATP_BS"/>
</dbReference>
<feature type="domain" description="Protein kinase" evidence="12">
    <location>
        <begin position="83"/>
        <end position="336"/>
    </location>
</feature>
<dbReference type="SMART" id="SM00220">
    <property type="entry name" value="S_TKc"/>
    <property type="match status" value="1"/>
</dbReference>
<dbReference type="SUPFAM" id="SSF56112">
    <property type="entry name" value="Protein kinase-like (PK-like)"/>
    <property type="match status" value="1"/>
</dbReference>
<reference evidence="13 14" key="1">
    <citation type="submission" date="2019-04" db="EMBL/GenBank/DDBJ databases">
        <authorList>
            <consortium name="Wellcome Sanger Institute Data Sharing"/>
        </authorList>
    </citation>
    <scope>NUCLEOTIDE SEQUENCE [LARGE SCALE GENOMIC DNA]</scope>
</reference>
<dbReference type="AlphaFoldDB" id="A0A8C9TGW5"/>
<dbReference type="Proteomes" id="UP000694397">
    <property type="component" value="Chromosome 5"/>
</dbReference>
<reference evidence="13" key="2">
    <citation type="submission" date="2025-08" db="UniProtKB">
        <authorList>
            <consortium name="Ensembl"/>
        </authorList>
    </citation>
    <scope>IDENTIFICATION</scope>
</reference>
<evidence type="ECO:0000256" key="9">
    <source>
        <dbReference type="ARBA" id="ARBA00048679"/>
    </source>
</evidence>
<evidence type="ECO:0000256" key="11">
    <source>
        <dbReference type="RuleBase" id="RU000304"/>
    </source>
</evidence>
<dbReference type="PROSITE" id="PS00108">
    <property type="entry name" value="PROTEIN_KINASE_ST"/>
    <property type="match status" value="1"/>
</dbReference>
<dbReference type="PROSITE" id="PS50011">
    <property type="entry name" value="PROTEIN_KINASE_DOM"/>
    <property type="match status" value="1"/>
</dbReference>
<evidence type="ECO:0000256" key="1">
    <source>
        <dbReference type="ARBA" id="ARBA00005505"/>
    </source>
</evidence>
<dbReference type="GO" id="GO:0007346">
    <property type="term" value="P:regulation of mitotic cell cycle"/>
    <property type="evidence" value="ECO:0007669"/>
    <property type="project" value="TreeGrafter"/>
</dbReference>
<keyword evidence="6" id="KW-0418">Kinase</keyword>
<gene>
    <name evidence="13" type="primary">LOC108926689</name>
</gene>